<comment type="caution">
    <text evidence="2">The sequence shown here is derived from an EMBL/GenBank/DDBJ whole genome shotgun (WGS) entry which is preliminary data.</text>
</comment>
<keyword evidence="1" id="KW-0472">Membrane</keyword>
<evidence type="ECO:0000313" key="3">
    <source>
        <dbReference type="Proteomes" id="UP000287908"/>
    </source>
</evidence>
<dbReference type="PANTHER" id="PTHR30441:SF8">
    <property type="entry name" value="DUF748 DOMAIN-CONTAINING PROTEIN"/>
    <property type="match status" value="1"/>
</dbReference>
<evidence type="ECO:0008006" key="4">
    <source>
        <dbReference type="Google" id="ProtNLM"/>
    </source>
</evidence>
<protein>
    <recommendedName>
        <fullName evidence="4">DUF748 domain-containing protein</fullName>
    </recommendedName>
</protein>
<dbReference type="GO" id="GO:0090313">
    <property type="term" value="P:regulation of protein targeting to membrane"/>
    <property type="evidence" value="ECO:0007669"/>
    <property type="project" value="TreeGrafter"/>
</dbReference>
<dbReference type="PANTHER" id="PTHR30441">
    <property type="entry name" value="DUF748 DOMAIN-CONTAINING PROTEIN"/>
    <property type="match status" value="1"/>
</dbReference>
<keyword evidence="1" id="KW-1133">Transmembrane helix</keyword>
<evidence type="ECO:0000313" key="2">
    <source>
        <dbReference type="EMBL" id="RUO78024.1"/>
    </source>
</evidence>
<gene>
    <name evidence="2" type="ORF">CWI81_06030</name>
</gene>
<dbReference type="InterPro" id="IPR052894">
    <property type="entry name" value="AsmA-related"/>
</dbReference>
<keyword evidence="3" id="KW-1185">Reference proteome</keyword>
<sequence length="781" mass="86298">MSSSSLQRVGNYLRTRWVSPHRIRFWLLVLLTLYTLLGFFGLPWIIQYFAVNTIKEDFGRELRIESVKTNPYTLTLQVNGLQLADRDSHQLLAWERLRVDLNWNSITNKAWTFQSIQFDNATLQEERFIDGTTRFSLLAEELASEPSNDGQAGSPPALQIKQLAVNNSTLRFTDNLQQTGSDTDESEQVLLALQQLSISLKNVALQQDSSSPLHLTGQLAAGGRLAFDGKVKLLPAPALEGTASISKLALKQAEPYLQQFANVQLDSGQLTVNGQINIDQQQPFAFLGLAIIDSLSLRDRANDQALIGWQSLSTERLDLNLADNQIETDPITIKELSGRIVIREDQTTNFSQLLTEAPEQAETNTSQGDKSDPFNITIQGIELAEGILQFADNSLPLPFSTRIHTLKGELSTLSSSSSEPATIKLEGEVANYGLAQVDGAVHAWHPMRQTNVHLRFRNLQIPEYSPYTVNFAGRKIAGGTMDLDLNYRVDNNQLDGENNLLLHDLKLGEKMASSDAMDLPLDLAIALLQDNDGVIDLTLPVSGDVGNPQFDFGKVIQQAIGDAISSIVTAPFSFLANLIGADSEELAQVEFINGRADLLPPQRQRIENLREALKQRPKLVLELAGPFNPNFDGPALQQQKAIEALRQHLAEKDSEVSNKPSLTAEANQSAVEALFTRYYPDTELESVQARFTEDQNEFDSAVTFDALAYRSYLARQVVEAQSVAAEDLKTLANARAEAVKIALIEHSDSTIAADRVRILEPQQADTLDNERIAMKVGISAD</sequence>
<dbReference type="AlphaFoldDB" id="A0A432ZJG1"/>
<evidence type="ECO:0000256" key="1">
    <source>
        <dbReference type="SAM" id="Phobius"/>
    </source>
</evidence>
<proteinExistence type="predicted"/>
<dbReference type="GO" id="GO:0005886">
    <property type="term" value="C:plasma membrane"/>
    <property type="evidence" value="ECO:0007669"/>
    <property type="project" value="TreeGrafter"/>
</dbReference>
<dbReference type="Proteomes" id="UP000287908">
    <property type="component" value="Unassembled WGS sequence"/>
</dbReference>
<organism evidence="2 3">
    <name type="scientific">Idiomarina seosinensis</name>
    <dbReference type="NCBI Taxonomy" id="281739"/>
    <lineage>
        <taxon>Bacteria</taxon>
        <taxon>Pseudomonadati</taxon>
        <taxon>Pseudomonadota</taxon>
        <taxon>Gammaproteobacteria</taxon>
        <taxon>Alteromonadales</taxon>
        <taxon>Idiomarinaceae</taxon>
        <taxon>Idiomarina</taxon>
    </lineage>
</organism>
<dbReference type="RefSeq" id="WP_126784352.1">
    <property type="nucleotide sequence ID" value="NZ_PIQF01000001.1"/>
</dbReference>
<keyword evidence="1" id="KW-0812">Transmembrane</keyword>
<reference evidence="2 3" key="1">
    <citation type="journal article" date="2011" name="Front. Microbiol.">
        <title>Genomic signatures of strain selection and enhancement in Bacillus atrophaeus var. globigii, a historical biowarfare simulant.</title>
        <authorList>
            <person name="Gibbons H.S."/>
            <person name="Broomall S.M."/>
            <person name="McNew L.A."/>
            <person name="Daligault H."/>
            <person name="Chapman C."/>
            <person name="Bruce D."/>
            <person name="Karavis M."/>
            <person name="Krepps M."/>
            <person name="McGregor P.A."/>
            <person name="Hong C."/>
            <person name="Park K.H."/>
            <person name="Akmal A."/>
            <person name="Feldman A."/>
            <person name="Lin J.S."/>
            <person name="Chang W.E."/>
            <person name="Higgs B.W."/>
            <person name="Demirev P."/>
            <person name="Lindquist J."/>
            <person name="Liem A."/>
            <person name="Fochler E."/>
            <person name="Read T.D."/>
            <person name="Tapia R."/>
            <person name="Johnson S."/>
            <person name="Bishop-Lilly K.A."/>
            <person name="Detter C."/>
            <person name="Han C."/>
            <person name="Sozhamannan S."/>
            <person name="Rosenzweig C.N."/>
            <person name="Skowronski E.W."/>
        </authorList>
    </citation>
    <scope>NUCLEOTIDE SEQUENCE [LARGE SCALE GENOMIC DNA]</scope>
    <source>
        <strain evidence="2 3">CL-SP19</strain>
    </source>
</reference>
<dbReference type="OrthoDB" id="9757969at2"/>
<dbReference type="Pfam" id="PF05359">
    <property type="entry name" value="DUF748"/>
    <property type="match status" value="2"/>
</dbReference>
<feature type="transmembrane region" description="Helical" evidence="1">
    <location>
        <begin position="25"/>
        <end position="46"/>
    </location>
</feature>
<dbReference type="InterPro" id="IPR008023">
    <property type="entry name" value="DUF748"/>
</dbReference>
<accession>A0A432ZJG1</accession>
<name>A0A432ZJG1_9GAMM</name>
<dbReference type="EMBL" id="PIQF01000001">
    <property type="protein sequence ID" value="RUO78024.1"/>
    <property type="molecule type" value="Genomic_DNA"/>
</dbReference>